<gene>
    <name evidence="2" type="ORF">GCM10009754_59270</name>
</gene>
<dbReference type="CDD" id="cd03139">
    <property type="entry name" value="GATase1_PfpI_2"/>
    <property type="match status" value="1"/>
</dbReference>
<dbReference type="InterPro" id="IPR002818">
    <property type="entry name" value="DJ-1/PfpI"/>
</dbReference>
<sequence length="211" mass="21984">MAASRAPEFSAGRPGAAGGKVTHMRIDIVTFPGVDDLDLTGPLRVLRGAGYTVRLVGRTGRGLVTTSSGLRFETDAGFDPRPDVLVVPGGGWGARAEAGAWGEAQRGDWLPLLKRATPELLVGICTGTMLLAHAGLLTGRRANTHHSAAAELAELGVEVVPDRVVDDGDLITGGGVTSGIDVALWLVERIAGRELADGLATGLEYPRYRPS</sequence>
<name>A0ABN2RWA8_9PSEU</name>
<feature type="domain" description="DJ-1/PfpI" evidence="1">
    <location>
        <begin position="25"/>
        <end position="188"/>
    </location>
</feature>
<evidence type="ECO:0000259" key="1">
    <source>
        <dbReference type="Pfam" id="PF01965"/>
    </source>
</evidence>
<dbReference type="EMBL" id="BAAANN010000027">
    <property type="protein sequence ID" value="GAA1975917.1"/>
    <property type="molecule type" value="Genomic_DNA"/>
</dbReference>
<reference evidence="2 3" key="1">
    <citation type="journal article" date="2019" name="Int. J. Syst. Evol. Microbiol.">
        <title>The Global Catalogue of Microorganisms (GCM) 10K type strain sequencing project: providing services to taxonomists for standard genome sequencing and annotation.</title>
        <authorList>
            <consortium name="The Broad Institute Genomics Platform"/>
            <consortium name="The Broad Institute Genome Sequencing Center for Infectious Disease"/>
            <person name="Wu L."/>
            <person name="Ma J."/>
        </authorList>
    </citation>
    <scope>NUCLEOTIDE SEQUENCE [LARGE SCALE GENOMIC DNA]</scope>
    <source>
        <strain evidence="2 3">JCM 14545</strain>
    </source>
</reference>
<evidence type="ECO:0000313" key="3">
    <source>
        <dbReference type="Proteomes" id="UP001501116"/>
    </source>
</evidence>
<dbReference type="Pfam" id="PF01965">
    <property type="entry name" value="DJ-1_PfpI"/>
    <property type="match status" value="1"/>
</dbReference>
<dbReference type="Gene3D" id="3.40.50.880">
    <property type="match status" value="1"/>
</dbReference>
<dbReference type="PANTHER" id="PTHR43130">
    <property type="entry name" value="ARAC-FAMILY TRANSCRIPTIONAL REGULATOR"/>
    <property type="match status" value="1"/>
</dbReference>
<dbReference type="Proteomes" id="UP001501116">
    <property type="component" value="Unassembled WGS sequence"/>
</dbReference>
<keyword evidence="3" id="KW-1185">Reference proteome</keyword>
<proteinExistence type="predicted"/>
<evidence type="ECO:0000313" key="2">
    <source>
        <dbReference type="EMBL" id="GAA1975917.1"/>
    </source>
</evidence>
<organism evidence="2 3">
    <name type="scientific">Amycolatopsis minnesotensis</name>
    <dbReference type="NCBI Taxonomy" id="337894"/>
    <lineage>
        <taxon>Bacteria</taxon>
        <taxon>Bacillati</taxon>
        <taxon>Actinomycetota</taxon>
        <taxon>Actinomycetes</taxon>
        <taxon>Pseudonocardiales</taxon>
        <taxon>Pseudonocardiaceae</taxon>
        <taxon>Amycolatopsis</taxon>
    </lineage>
</organism>
<dbReference type="PANTHER" id="PTHR43130:SF3">
    <property type="entry name" value="HTH-TYPE TRANSCRIPTIONAL REGULATOR RV1931C"/>
    <property type="match status" value="1"/>
</dbReference>
<comment type="caution">
    <text evidence="2">The sequence shown here is derived from an EMBL/GenBank/DDBJ whole genome shotgun (WGS) entry which is preliminary data.</text>
</comment>
<dbReference type="RefSeq" id="WP_344426089.1">
    <property type="nucleotide sequence ID" value="NZ_BAAANN010000027.1"/>
</dbReference>
<dbReference type="InterPro" id="IPR029062">
    <property type="entry name" value="Class_I_gatase-like"/>
</dbReference>
<dbReference type="SUPFAM" id="SSF52317">
    <property type="entry name" value="Class I glutamine amidotransferase-like"/>
    <property type="match status" value="1"/>
</dbReference>
<protein>
    <submittedName>
        <fullName evidence="2">DJ-1/PfpI family protein</fullName>
    </submittedName>
</protein>
<dbReference type="InterPro" id="IPR052158">
    <property type="entry name" value="INH-QAR"/>
</dbReference>
<accession>A0ABN2RWA8</accession>